<dbReference type="AlphaFoldDB" id="A0A839UYU4"/>
<accession>A0A839UYU4</accession>
<feature type="transmembrane region" description="Helical" evidence="1">
    <location>
        <begin position="74"/>
        <end position="94"/>
    </location>
</feature>
<sequence length="123" mass="12554">MAGREPVGDGAQARTVGVAIHSGPLPDPMTLAGYGAIDPSFPDRIMTMAERNAEAERDQRGLAMRFTAASEREGRWMALGFSVVAIAVSCGLALAGHDAVAGIIGGTTVVGIVVAILKGRPPG</sequence>
<protein>
    <submittedName>
        <fullName evidence="2">Putative membrane protein</fullName>
    </submittedName>
</protein>
<name>A0A839UYU4_9PROT</name>
<gene>
    <name evidence="2" type="ORF">FHR90_001346</name>
</gene>
<evidence type="ECO:0000256" key="1">
    <source>
        <dbReference type="SAM" id="Phobius"/>
    </source>
</evidence>
<evidence type="ECO:0000313" key="3">
    <source>
        <dbReference type="Proteomes" id="UP000557688"/>
    </source>
</evidence>
<reference evidence="2 3" key="1">
    <citation type="submission" date="2020-08" db="EMBL/GenBank/DDBJ databases">
        <title>Genomic Encyclopedia of Type Strains, Phase III (KMG-III): the genomes of soil and plant-associated and newly described type strains.</title>
        <authorList>
            <person name="Whitman W."/>
        </authorList>
    </citation>
    <scope>NUCLEOTIDE SEQUENCE [LARGE SCALE GENOMIC DNA]</scope>
    <source>
        <strain evidence="2 3">CECT 8088</strain>
    </source>
</reference>
<keyword evidence="3" id="KW-1185">Reference proteome</keyword>
<dbReference type="RefSeq" id="WP_183274952.1">
    <property type="nucleotide sequence ID" value="NZ_JACHXV010000004.1"/>
</dbReference>
<dbReference type="Proteomes" id="UP000557688">
    <property type="component" value="Unassembled WGS sequence"/>
</dbReference>
<dbReference type="EMBL" id="JACHXV010000004">
    <property type="protein sequence ID" value="MBB3173523.1"/>
    <property type="molecule type" value="Genomic_DNA"/>
</dbReference>
<evidence type="ECO:0000313" key="2">
    <source>
        <dbReference type="EMBL" id="MBB3173523.1"/>
    </source>
</evidence>
<keyword evidence="1" id="KW-0472">Membrane</keyword>
<organism evidence="2 3">
    <name type="scientific">Endobacter medicaginis</name>
    <dbReference type="NCBI Taxonomy" id="1181271"/>
    <lineage>
        <taxon>Bacteria</taxon>
        <taxon>Pseudomonadati</taxon>
        <taxon>Pseudomonadota</taxon>
        <taxon>Alphaproteobacteria</taxon>
        <taxon>Acetobacterales</taxon>
        <taxon>Acetobacteraceae</taxon>
        <taxon>Endobacter</taxon>
    </lineage>
</organism>
<feature type="transmembrane region" description="Helical" evidence="1">
    <location>
        <begin position="100"/>
        <end position="117"/>
    </location>
</feature>
<proteinExistence type="predicted"/>
<comment type="caution">
    <text evidence="2">The sequence shown here is derived from an EMBL/GenBank/DDBJ whole genome shotgun (WGS) entry which is preliminary data.</text>
</comment>
<keyword evidence="1" id="KW-1133">Transmembrane helix</keyword>
<keyword evidence="1" id="KW-0812">Transmembrane</keyword>